<feature type="chain" id="PRO_5002429447" evidence="1">
    <location>
        <begin position="20"/>
        <end position="86"/>
    </location>
</feature>
<evidence type="ECO:0000313" key="3">
    <source>
        <dbReference type="Proteomes" id="UP000033202"/>
    </source>
</evidence>
<name>A0A0E9MN69_9SPHN</name>
<proteinExistence type="predicted"/>
<dbReference type="AlphaFoldDB" id="A0A0E9MN69"/>
<organism evidence="2 3">
    <name type="scientific">Sphingomonas changbaiensis NBRC 104936</name>
    <dbReference type="NCBI Taxonomy" id="1219043"/>
    <lineage>
        <taxon>Bacteria</taxon>
        <taxon>Pseudomonadati</taxon>
        <taxon>Pseudomonadota</taxon>
        <taxon>Alphaproteobacteria</taxon>
        <taxon>Sphingomonadales</taxon>
        <taxon>Sphingomonadaceae</taxon>
        <taxon>Sphingomonas</taxon>
    </lineage>
</organism>
<evidence type="ECO:0000313" key="2">
    <source>
        <dbReference type="EMBL" id="GAO38861.1"/>
    </source>
</evidence>
<dbReference type="Proteomes" id="UP000033202">
    <property type="component" value="Unassembled WGS sequence"/>
</dbReference>
<reference evidence="2 3" key="1">
    <citation type="submission" date="2015-04" db="EMBL/GenBank/DDBJ databases">
        <title>Whole genome shotgun sequence of Sphingomonas changbaiensis NBRC 104936.</title>
        <authorList>
            <person name="Katano-Makiyama Y."/>
            <person name="Hosoyama A."/>
            <person name="Hashimoto M."/>
            <person name="Noguchi M."/>
            <person name="Tsuchikane K."/>
            <person name="Ohji S."/>
            <person name="Yamazoe A."/>
            <person name="Ichikawa N."/>
            <person name="Kimura A."/>
            <person name="Fujita N."/>
        </authorList>
    </citation>
    <scope>NUCLEOTIDE SEQUENCE [LARGE SCALE GENOMIC DNA]</scope>
    <source>
        <strain evidence="2 3">NBRC 104936</strain>
    </source>
</reference>
<protein>
    <submittedName>
        <fullName evidence="2">Uncharacterized protein</fullName>
    </submittedName>
</protein>
<evidence type="ECO:0000256" key="1">
    <source>
        <dbReference type="SAM" id="SignalP"/>
    </source>
</evidence>
<keyword evidence="3" id="KW-1185">Reference proteome</keyword>
<gene>
    <name evidence="2" type="ORF">SCH01S_21_00480</name>
</gene>
<feature type="signal peptide" evidence="1">
    <location>
        <begin position="1"/>
        <end position="19"/>
    </location>
</feature>
<dbReference type="EMBL" id="BBWU01000021">
    <property type="protein sequence ID" value="GAO38861.1"/>
    <property type="molecule type" value="Genomic_DNA"/>
</dbReference>
<keyword evidence="1" id="KW-0732">Signal</keyword>
<comment type="caution">
    <text evidence="2">The sequence shown here is derived from an EMBL/GenBank/DDBJ whole genome shotgun (WGS) entry which is preliminary data.</text>
</comment>
<dbReference type="STRING" id="1219043.SCH01S_21_00480"/>
<accession>A0A0E9MN69</accession>
<sequence>MRFLVHLLALIAGITGLIAGPAAARASEPIVIASALPGAVEQASESAAVRRLAPALVSFVEATNAPDIGRQVLTPQSHPVDERRIE</sequence>